<dbReference type="PROSITE" id="PS00962">
    <property type="entry name" value="RIBOSOMAL_S2_1"/>
    <property type="match status" value="1"/>
</dbReference>
<evidence type="ECO:0000313" key="5">
    <source>
        <dbReference type="Proteomes" id="UP000779574"/>
    </source>
</evidence>
<proteinExistence type="inferred from homology"/>
<comment type="similarity">
    <text evidence="1">Belongs to the universal ribosomal protein uS2 family.</text>
</comment>
<dbReference type="EMBL" id="JAHFXF010001176">
    <property type="protein sequence ID" value="KAG9673807.1"/>
    <property type="molecule type" value="Genomic_DNA"/>
</dbReference>
<dbReference type="GO" id="GO:0005763">
    <property type="term" value="C:mitochondrial small ribosomal subunit"/>
    <property type="evidence" value="ECO:0007669"/>
    <property type="project" value="TreeGrafter"/>
</dbReference>
<accession>A0A9P8E2B6</accession>
<reference evidence="4" key="1">
    <citation type="journal article" date="2021" name="J Fungi (Basel)">
        <title>Virulence traits and population genomics of the black yeast Aureobasidium melanogenum.</title>
        <authorList>
            <person name="Cernosa A."/>
            <person name="Sun X."/>
            <person name="Gostincar C."/>
            <person name="Fang C."/>
            <person name="Gunde-Cimerman N."/>
            <person name="Song Z."/>
        </authorList>
    </citation>
    <scope>NUCLEOTIDE SEQUENCE</scope>
    <source>
        <strain evidence="4">EXF-9911</strain>
    </source>
</reference>
<dbReference type="PANTHER" id="PTHR12534:SF0">
    <property type="entry name" value="SMALL RIBOSOMAL SUBUNIT PROTEIN US2M"/>
    <property type="match status" value="1"/>
</dbReference>
<dbReference type="PRINTS" id="PR00395">
    <property type="entry name" value="RIBOSOMALS2"/>
</dbReference>
<dbReference type="HAMAP" id="MF_00291_B">
    <property type="entry name" value="Ribosomal_uS2_B"/>
    <property type="match status" value="1"/>
</dbReference>
<reference evidence="4" key="2">
    <citation type="submission" date="2021-08" db="EMBL/GenBank/DDBJ databases">
        <authorList>
            <person name="Gostincar C."/>
            <person name="Sun X."/>
            <person name="Song Z."/>
            <person name="Gunde-Cimerman N."/>
        </authorList>
    </citation>
    <scope>NUCLEOTIDE SEQUENCE</scope>
    <source>
        <strain evidence="4">EXF-9911</strain>
    </source>
</reference>
<dbReference type="OrthoDB" id="2320368at2759"/>
<gene>
    <name evidence="4" type="ORF">KCU76_g16430</name>
</gene>
<dbReference type="InterPro" id="IPR005706">
    <property type="entry name" value="Ribosomal_uS2_bac/mit/plastid"/>
</dbReference>
<organism evidence="4 5">
    <name type="scientific">Aureobasidium melanogenum</name>
    <name type="common">Aureobasidium pullulans var. melanogenum</name>
    <dbReference type="NCBI Taxonomy" id="46634"/>
    <lineage>
        <taxon>Eukaryota</taxon>
        <taxon>Fungi</taxon>
        <taxon>Dikarya</taxon>
        <taxon>Ascomycota</taxon>
        <taxon>Pezizomycotina</taxon>
        <taxon>Dothideomycetes</taxon>
        <taxon>Dothideomycetidae</taxon>
        <taxon>Dothideales</taxon>
        <taxon>Saccotheciaceae</taxon>
        <taxon>Aureobasidium</taxon>
    </lineage>
</organism>
<dbReference type="PANTHER" id="PTHR12534">
    <property type="entry name" value="30S RIBOSOMAL PROTEIN S2 PROKARYOTIC AND ORGANELLAR"/>
    <property type="match status" value="1"/>
</dbReference>
<evidence type="ECO:0000256" key="1">
    <source>
        <dbReference type="ARBA" id="ARBA00006242"/>
    </source>
</evidence>
<comment type="caution">
    <text evidence="4">The sequence shown here is derived from an EMBL/GenBank/DDBJ whole genome shotgun (WGS) entry which is preliminary data.</text>
</comment>
<dbReference type="SUPFAM" id="SSF52313">
    <property type="entry name" value="Ribosomal protein S2"/>
    <property type="match status" value="1"/>
</dbReference>
<dbReference type="CDD" id="cd01425">
    <property type="entry name" value="RPS2"/>
    <property type="match status" value="1"/>
</dbReference>
<sequence>MILRSTALRQGRRAVARPIRCLHSSATCLQQSQSLDPTSYSFSSRIQPPVDGDQVARDYQAFKHHQEVTNRIGSVVSPKYQPHTQLTQPPSPDDISLELLLASQSHLGHSTSLWNPANARYIFGVRQGVHIISLDQTASHLRRACAVVRGVAQRGGLILFVGTREGQERIVVKAAQLAGGCHLFDRWIPGSITNGAQILGRCRTKVVDENDKEIKGFEEQLEAKGALKPDLVVCLNPLENYVLLHECGLNNIPTIGVIDTDANPTWVTYPIPANDDSLRCINLIGGVLGRAAEAGMKSRLGQAS</sequence>
<dbReference type="NCBIfam" id="TIGR01011">
    <property type="entry name" value="rpsB_bact"/>
    <property type="match status" value="1"/>
</dbReference>
<dbReference type="AlphaFoldDB" id="A0A9P8E2B6"/>
<dbReference type="Gene3D" id="3.40.50.10490">
    <property type="entry name" value="Glucose-6-phosphate isomerase like protein, domain 1"/>
    <property type="match status" value="1"/>
</dbReference>
<evidence type="ECO:0000256" key="2">
    <source>
        <dbReference type="ARBA" id="ARBA00022980"/>
    </source>
</evidence>
<keyword evidence="3" id="KW-0687">Ribonucleoprotein</keyword>
<dbReference type="InterPro" id="IPR023591">
    <property type="entry name" value="Ribosomal_uS2_flav_dom_sf"/>
</dbReference>
<dbReference type="GO" id="GO:0006412">
    <property type="term" value="P:translation"/>
    <property type="evidence" value="ECO:0007669"/>
    <property type="project" value="InterPro"/>
</dbReference>
<name>A0A9P8E2B6_AURME</name>
<protein>
    <submittedName>
        <fullName evidence="4">Ribosomal protein S2</fullName>
    </submittedName>
</protein>
<feature type="non-terminal residue" evidence="4">
    <location>
        <position position="304"/>
    </location>
</feature>
<dbReference type="InterPro" id="IPR001865">
    <property type="entry name" value="Ribosomal_uS2"/>
</dbReference>
<dbReference type="Proteomes" id="UP000779574">
    <property type="component" value="Unassembled WGS sequence"/>
</dbReference>
<dbReference type="Pfam" id="PF00318">
    <property type="entry name" value="Ribosomal_S2"/>
    <property type="match status" value="1"/>
</dbReference>
<evidence type="ECO:0000256" key="3">
    <source>
        <dbReference type="ARBA" id="ARBA00023274"/>
    </source>
</evidence>
<evidence type="ECO:0000313" key="4">
    <source>
        <dbReference type="EMBL" id="KAG9673807.1"/>
    </source>
</evidence>
<dbReference type="GO" id="GO:0003735">
    <property type="term" value="F:structural constituent of ribosome"/>
    <property type="evidence" value="ECO:0007669"/>
    <property type="project" value="InterPro"/>
</dbReference>
<keyword evidence="2 4" id="KW-0689">Ribosomal protein</keyword>
<dbReference type="InterPro" id="IPR018130">
    <property type="entry name" value="Ribosomal_uS2_CS"/>
</dbReference>